<keyword evidence="15" id="KW-1185">Reference proteome</keyword>
<organism evidence="14 15">
    <name type="scientific">Oscillibacter hominis</name>
    <dbReference type="NCBI Taxonomy" id="2763056"/>
    <lineage>
        <taxon>Bacteria</taxon>
        <taxon>Bacillati</taxon>
        <taxon>Bacillota</taxon>
        <taxon>Clostridia</taxon>
        <taxon>Eubacteriales</taxon>
        <taxon>Oscillospiraceae</taxon>
        <taxon>Oscillibacter</taxon>
    </lineage>
</organism>
<dbReference type="EMBL" id="CP060490">
    <property type="protein sequence ID" value="QNL44826.1"/>
    <property type="molecule type" value="Genomic_DNA"/>
</dbReference>
<keyword evidence="11 13" id="KW-0472">Membrane</keyword>
<dbReference type="RefSeq" id="WP_187333410.1">
    <property type="nucleotide sequence ID" value="NZ_CP060490.1"/>
</dbReference>
<feature type="transmembrane region" description="Helical" evidence="13">
    <location>
        <begin position="104"/>
        <end position="125"/>
    </location>
</feature>
<feature type="transmembrane region" description="Helical" evidence="13">
    <location>
        <begin position="20"/>
        <end position="42"/>
    </location>
</feature>
<evidence type="ECO:0000256" key="9">
    <source>
        <dbReference type="ARBA" id="ARBA00022989"/>
    </source>
</evidence>
<dbReference type="InterPro" id="IPR050222">
    <property type="entry name" value="MATE_MdtK"/>
</dbReference>
<evidence type="ECO:0000256" key="13">
    <source>
        <dbReference type="SAM" id="Phobius"/>
    </source>
</evidence>
<dbReference type="NCBIfam" id="TIGR00797">
    <property type="entry name" value="matE"/>
    <property type="match status" value="1"/>
</dbReference>
<evidence type="ECO:0000256" key="8">
    <source>
        <dbReference type="ARBA" id="ARBA00022692"/>
    </source>
</evidence>
<evidence type="ECO:0000256" key="5">
    <source>
        <dbReference type="ARBA" id="ARBA00022448"/>
    </source>
</evidence>
<keyword evidence="7" id="KW-1003">Cell membrane</keyword>
<dbReference type="InterPro" id="IPR048279">
    <property type="entry name" value="MdtK-like"/>
</dbReference>
<keyword evidence="8 13" id="KW-0812">Transmembrane</keyword>
<dbReference type="PANTHER" id="PTHR43298:SF2">
    <property type="entry name" value="FMN_FAD EXPORTER YEEO-RELATED"/>
    <property type="match status" value="1"/>
</dbReference>
<evidence type="ECO:0000256" key="7">
    <source>
        <dbReference type="ARBA" id="ARBA00022475"/>
    </source>
</evidence>
<keyword evidence="5" id="KW-0813">Transport</keyword>
<evidence type="ECO:0000256" key="12">
    <source>
        <dbReference type="ARBA" id="ARBA00031636"/>
    </source>
</evidence>
<dbReference type="KEGG" id="ohi:H8790_01875"/>
<dbReference type="PIRSF" id="PIRSF006603">
    <property type="entry name" value="DinF"/>
    <property type="match status" value="1"/>
</dbReference>
<gene>
    <name evidence="14" type="ORF">H8790_01875</name>
</gene>
<protein>
    <recommendedName>
        <fullName evidence="4">Probable multidrug resistance protein NorM</fullName>
    </recommendedName>
    <alternativeName>
        <fullName evidence="12">Multidrug-efflux transporter</fullName>
    </alternativeName>
</protein>
<dbReference type="GO" id="GO:0005886">
    <property type="term" value="C:plasma membrane"/>
    <property type="evidence" value="ECO:0007669"/>
    <property type="project" value="UniProtKB-SubCell"/>
</dbReference>
<reference evidence="14 15" key="1">
    <citation type="submission" date="2020-08" db="EMBL/GenBank/DDBJ databases">
        <authorList>
            <person name="Liu C."/>
            <person name="Sun Q."/>
        </authorList>
    </citation>
    <scope>NUCLEOTIDE SEQUENCE [LARGE SCALE GENOMIC DNA]</scope>
    <source>
        <strain evidence="14 15">NSJ-62</strain>
    </source>
</reference>
<keyword evidence="6" id="KW-0050">Antiport</keyword>
<dbReference type="GO" id="GO:0015297">
    <property type="term" value="F:antiporter activity"/>
    <property type="evidence" value="ECO:0007669"/>
    <property type="project" value="UniProtKB-KW"/>
</dbReference>
<feature type="transmembrane region" description="Helical" evidence="13">
    <location>
        <begin position="137"/>
        <end position="159"/>
    </location>
</feature>
<dbReference type="CDD" id="cd13137">
    <property type="entry name" value="MATE_NorM_like"/>
    <property type="match status" value="1"/>
</dbReference>
<evidence type="ECO:0000256" key="4">
    <source>
        <dbReference type="ARBA" id="ARBA00020268"/>
    </source>
</evidence>
<proteinExistence type="inferred from homology"/>
<evidence type="ECO:0000313" key="15">
    <source>
        <dbReference type="Proteomes" id="UP000515960"/>
    </source>
</evidence>
<comment type="similarity">
    <text evidence="3">Belongs to the multi antimicrobial extrusion (MATE) (TC 2.A.66.1) family.</text>
</comment>
<dbReference type="AlphaFoldDB" id="A0A7G9B5J5"/>
<dbReference type="GO" id="GO:0006811">
    <property type="term" value="P:monoatomic ion transport"/>
    <property type="evidence" value="ECO:0007669"/>
    <property type="project" value="UniProtKB-KW"/>
</dbReference>
<evidence type="ECO:0000256" key="3">
    <source>
        <dbReference type="ARBA" id="ARBA00010199"/>
    </source>
</evidence>
<feature type="transmembrane region" description="Helical" evidence="13">
    <location>
        <begin position="324"/>
        <end position="343"/>
    </location>
</feature>
<feature type="transmembrane region" description="Helical" evidence="13">
    <location>
        <begin position="197"/>
        <end position="216"/>
    </location>
</feature>
<feature type="transmembrane region" description="Helical" evidence="13">
    <location>
        <begin position="389"/>
        <end position="413"/>
    </location>
</feature>
<comment type="subcellular location">
    <subcellularLocation>
        <location evidence="2">Cell membrane</location>
        <topology evidence="2">Multi-pass membrane protein</topology>
    </subcellularLocation>
</comment>
<dbReference type="Proteomes" id="UP000515960">
    <property type="component" value="Chromosome"/>
</dbReference>
<dbReference type="Pfam" id="PF01554">
    <property type="entry name" value="MatE"/>
    <property type="match status" value="2"/>
</dbReference>
<keyword evidence="9 13" id="KW-1133">Transmembrane helix</keyword>
<feature type="transmembrane region" description="Helical" evidence="13">
    <location>
        <begin position="171"/>
        <end position="191"/>
    </location>
</feature>
<feature type="transmembrane region" description="Helical" evidence="13">
    <location>
        <begin position="419"/>
        <end position="439"/>
    </location>
</feature>
<evidence type="ECO:0000256" key="6">
    <source>
        <dbReference type="ARBA" id="ARBA00022449"/>
    </source>
</evidence>
<evidence type="ECO:0000256" key="10">
    <source>
        <dbReference type="ARBA" id="ARBA00023065"/>
    </source>
</evidence>
<feature type="transmembrane region" description="Helical" evidence="13">
    <location>
        <begin position="62"/>
        <end position="83"/>
    </location>
</feature>
<dbReference type="GO" id="GO:0042910">
    <property type="term" value="F:xenobiotic transmembrane transporter activity"/>
    <property type="evidence" value="ECO:0007669"/>
    <property type="project" value="InterPro"/>
</dbReference>
<evidence type="ECO:0000313" key="14">
    <source>
        <dbReference type="EMBL" id="QNL44826.1"/>
    </source>
</evidence>
<keyword evidence="10" id="KW-0406">Ion transport</keyword>
<evidence type="ECO:0000256" key="2">
    <source>
        <dbReference type="ARBA" id="ARBA00004651"/>
    </source>
</evidence>
<accession>A0A7G9B5J5</accession>
<evidence type="ECO:0000256" key="11">
    <source>
        <dbReference type="ARBA" id="ARBA00023136"/>
    </source>
</evidence>
<comment type="function">
    <text evidence="1">Multidrug efflux pump.</text>
</comment>
<feature type="transmembrane region" description="Helical" evidence="13">
    <location>
        <begin position="355"/>
        <end position="377"/>
    </location>
</feature>
<dbReference type="PANTHER" id="PTHR43298">
    <property type="entry name" value="MULTIDRUG RESISTANCE PROTEIN NORM-RELATED"/>
    <property type="match status" value="1"/>
</dbReference>
<dbReference type="InterPro" id="IPR002528">
    <property type="entry name" value="MATE_fam"/>
</dbReference>
<evidence type="ECO:0000256" key="1">
    <source>
        <dbReference type="ARBA" id="ARBA00003408"/>
    </source>
</evidence>
<sequence length="451" mass="48769">MEQTLRQEDAFFTRADLRHLIIPLVIEQLLAITVGLADSLMVARVGEAAISAVSLVDTVNVLLINAFSALATGGAVVVGQYMGRRELDKASHSGEQLLLFMLEISLLVTVLIYVCKQFVLGVVFGQVEADVAAYAGTYYLIVEASIPFLALYNAGAALFRVMGNSNISMQVSLVMNGINVAGNALLIFGLHRGVEGVAVPTLVSRVVAAGMILMLLRRPGSALQVKRIPRSHDGVVIRNFLHFGVPNGVESSMFQLGKILLLSTVSGLGTASITANSIGNTIGVFQCIAGNAMGLAMVTVVSRCVGAGSYDQARLYTKRLLKMNYIYGLFLNLAILAALPLIIDIYGVSAEASAYATNILIWHGVVGIAIWPLAFTLPQALRAAGDTRFTMITSSLSMWIFRVAIGVVMARSWGFGVLGIWYAMFIDWVVRMAAFVLRFRGRRWEVTRLRD</sequence>
<name>A0A7G9B5J5_9FIRM</name>